<evidence type="ECO:0000313" key="2">
    <source>
        <dbReference type="EMBL" id="EDQ91205.1"/>
    </source>
</evidence>
<organism evidence="2 3">
    <name type="scientific">Monosiga brevicollis</name>
    <name type="common">Choanoflagellate</name>
    <dbReference type="NCBI Taxonomy" id="81824"/>
    <lineage>
        <taxon>Eukaryota</taxon>
        <taxon>Choanoflagellata</taxon>
        <taxon>Craspedida</taxon>
        <taxon>Salpingoecidae</taxon>
        <taxon>Monosiga</taxon>
    </lineage>
</organism>
<evidence type="ECO:0000313" key="3">
    <source>
        <dbReference type="Proteomes" id="UP000001357"/>
    </source>
</evidence>
<name>A9UT90_MONBE</name>
<dbReference type="GeneID" id="5889296"/>
<dbReference type="KEGG" id="mbr:MONBRDRAFT_6243"/>
<dbReference type="Proteomes" id="UP000001357">
    <property type="component" value="Unassembled WGS sequence"/>
</dbReference>
<dbReference type="RefSeq" id="XP_001743627.1">
    <property type="nucleotide sequence ID" value="XM_001743575.1"/>
</dbReference>
<proteinExistence type="predicted"/>
<feature type="compositionally biased region" description="Basic and acidic residues" evidence="1">
    <location>
        <begin position="78"/>
        <end position="93"/>
    </location>
</feature>
<dbReference type="AlphaFoldDB" id="A9UT90"/>
<gene>
    <name evidence="2" type="ORF">MONBRDRAFT_6243</name>
</gene>
<dbReference type="InParanoid" id="A9UT90"/>
<accession>A9UT90</accession>
<keyword evidence="3" id="KW-1185">Reference proteome</keyword>
<feature type="compositionally biased region" description="Polar residues" evidence="1">
    <location>
        <begin position="155"/>
        <end position="164"/>
    </location>
</feature>
<evidence type="ECO:0000256" key="1">
    <source>
        <dbReference type="SAM" id="MobiDB-lite"/>
    </source>
</evidence>
<protein>
    <submittedName>
        <fullName evidence="2">Uncharacterized protein</fullName>
    </submittedName>
</protein>
<sequence length="164" mass="18324">MSTDTYDHFVLHTRVDQPVGTSLPPQPSFYNHLAPSKPMSIYSTLESGTVSPQLSTPGVYGFPTSPPSGVEAWSTSGHRYDYPHTQVRDEPHTGYDYPNTQARDEPHTGYDYPNAQERDEPHTGYDYPNSQERDESKASIQRQYDVPSAPKVLTLRTSNASSTT</sequence>
<feature type="region of interest" description="Disordered" evidence="1">
    <location>
        <begin position="56"/>
        <end position="164"/>
    </location>
</feature>
<dbReference type="EMBL" id="CH991545">
    <property type="protein sequence ID" value="EDQ91205.1"/>
    <property type="molecule type" value="Genomic_DNA"/>
</dbReference>
<reference evidence="2 3" key="1">
    <citation type="journal article" date="2008" name="Nature">
        <title>The genome of the choanoflagellate Monosiga brevicollis and the origin of metazoans.</title>
        <authorList>
            <consortium name="JGI Sequencing"/>
            <person name="King N."/>
            <person name="Westbrook M.J."/>
            <person name="Young S.L."/>
            <person name="Kuo A."/>
            <person name="Abedin M."/>
            <person name="Chapman J."/>
            <person name="Fairclough S."/>
            <person name="Hellsten U."/>
            <person name="Isogai Y."/>
            <person name="Letunic I."/>
            <person name="Marr M."/>
            <person name="Pincus D."/>
            <person name="Putnam N."/>
            <person name="Rokas A."/>
            <person name="Wright K.J."/>
            <person name="Zuzow R."/>
            <person name="Dirks W."/>
            <person name="Good M."/>
            <person name="Goodstein D."/>
            <person name="Lemons D."/>
            <person name="Li W."/>
            <person name="Lyons J.B."/>
            <person name="Morris A."/>
            <person name="Nichols S."/>
            <person name="Richter D.J."/>
            <person name="Salamov A."/>
            <person name="Bork P."/>
            <person name="Lim W.A."/>
            <person name="Manning G."/>
            <person name="Miller W.T."/>
            <person name="McGinnis W."/>
            <person name="Shapiro H."/>
            <person name="Tjian R."/>
            <person name="Grigoriev I.V."/>
            <person name="Rokhsar D."/>
        </authorList>
    </citation>
    <scope>NUCLEOTIDE SEQUENCE [LARGE SCALE GENOMIC DNA]</scope>
    <source>
        <strain evidence="3">MX1 / ATCC 50154</strain>
    </source>
</reference>